<sequence length="187" mass="20093">MGPTTVIAPDLPVGARHLGAKSAAMMTTVLPLTVITIEMTIDTHIGTCPGVTVTFPTAAMSSVGTIAAVILTKVLLELRTAVMTMEARVVTTAATTIADREDVLVAENTMITTVRTIMALPTIANMTTGDTALRAALEVALQSVLERRIIVIVMTNMLIGNDVYRIRSARMRFMKVAIMTSVKQRHR</sequence>
<keyword evidence="2" id="KW-1185">Reference proteome</keyword>
<evidence type="ECO:0000313" key="2">
    <source>
        <dbReference type="Proteomes" id="UP000800092"/>
    </source>
</evidence>
<name>A0A6A6HFK5_VIRVR</name>
<dbReference type="EMBL" id="ML991783">
    <property type="protein sequence ID" value="KAF2236827.1"/>
    <property type="molecule type" value="Genomic_DNA"/>
</dbReference>
<dbReference type="AlphaFoldDB" id="A0A6A6HFK5"/>
<evidence type="ECO:0000313" key="1">
    <source>
        <dbReference type="EMBL" id="KAF2236827.1"/>
    </source>
</evidence>
<proteinExistence type="predicted"/>
<dbReference type="Proteomes" id="UP000800092">
    <property type="component" value="Unassembled WGS sequence"/>
</dbReference>
<reference evidence="1" key="1">
    <citation type="journal article" date="2020" name="Stud. Mycol.">
        <title>101 Dothideomycetes genomes: a test case for predicting lifestyles and emergence of pathogens.</title>
        <authorList>
            <person name="Haridas S."/>
            <person name="Albert R."/>
            <person name="Binder M."/>
            <person name="Bloem J."/>
            <person name="Labutti K."/>
            <person name="Salamov A."/>
            <person name="Andreopoulos B."/>
            <person name="Baker S."/>
            <person name="Barry K."/>
            <person name="Bills G."/>
            <person name="Bluhm B."/>
            <person name="Cannon C."/>
            <person name="Castanera R."/>
            <person name="Culley D."/>
            <person name="Daum C."/>
            <person name="Ezra D."/>
            <person name="Gonzalez J."/>
            <person name="Henrissat B."/>
            <person name="Kuo A."/>
            <person name="Liang C."/>
            <person name="Lipzen A."/>
            <person name="Lutzoni F."/>
            <person name="Magnuson J."/>
            <person name="Mondo S."/>
            <person name="Nolan M."/>
            <person name="Ohm R."/>
            <person name="Pangilinan J."/>
            <person name="Park H.-J."/>
            <person name="Ramirez L."/>
            <person name="Alfaro M."/>
            <person name="Sun H."/>
            <person name="Tritt A."/>
            <person name="Yoshinaga Y."/>
            <person name="Zwiers L.-H."/>
            <person name="Turgeon B."/>
            <person name="Goodwin S."/>
            <person name="Spatafora J."/>
            <person name="Crous P."/>
            <person name="Grigoriev I."/>
        </authorList>
    </citation>
    <scope>NUCLEOTIDE SEQUENCE</scope>
    <source>
        <strain evidence="1">Tuck. ex Michener</strain>
    </source>
</reference>
<protein>
    <submittedName>
        <fullName evidence="1">Uncharacterized protein</fullName>
    </submittedName>
</protein>
<gene>
    <name evidence="1" type="ORF">EV356DRAFT_53164</name>
</gene>
<accession>A0A6A6HFK5</accession>
<organism evidence="1 2">
    <name type="scientific">Viridothelium virens</name>
    <name type="common">Speckled blister lichen</name>
    <name type="synonym">Trypethelium virens</name>
    <dbReference type="NCBI Taxonomy" id="1048519"/>
    <lineage>
        <taxon>Eukaryota</taxon>
        <taxon>Fungi</taxon>
        <taxon>Dikarya</taxon>
        <taxon>Ascomycota</taxon>
        <taxon>Pezizomycotina</taxon>
        <taxon>Dothideomycetes</taxon>
        <taxon>Dothideomycetes incertae sedis</taxon>
        <taxon>Trypetheliales</taxon>
        <taxon>Trypetheliaceae</taxon>
        <taxon>Viridothelium</taxon>
    </lineage>
</organism>